<accession>R7TL82</accession>
<keyword evidence="12" id="KW-1185">Reference proteome</keyword>
<dbReference type="Gene3D" id="3.90.550.50">
    <property type="match status" value="1"/>
</dbReference>
<evidence type="ECO:0000256" key="5">
    <source>
        <dbReference type="ARBA" id="ARBA00022968"/>
    </source>
</evidence>
<evidence type="ECO:0000256" key="4">
    <source>
        <dbReference type="ARBA" id="ARBA00022692"/>
    </source>
</evidence>
<evidence type="ECO:0000313" key="10">
    <source>
        <dbReference type="EMBL" id="ELT94429.1"/>
    </source>
</evidence>
<dbReference type="Pfam" id="PF05679">
    <property type="entry name" value="CHGN"/>
    <property type="match status" value="1"/>
</dbReference>
<reference evidence="12" key="1">
    <citation type="submission" date="2012-12" db="EMBL/GenBank/DDBJ databases">
        <authorList>
            <person name="Hellsten U."/>
            <person name="Grimwood J."/>
            <person name="Chapman J.A."/>
            <person name="Shapiro H."/>
            <person name="Aerts A."/>
            <person name="Otillar R.P."/>
            <person name="Terry A.Y."/>
            <person name="Boore J.L."/>
            <person name="Simakov O."/>
            <person name="Marletaz F."/>
            <person name="Cho S.-J."/>
            <person name="Edsinger-Gonzales E."/>
            <person name="Havlak P."/>
            <person name="Kuo D.-H."/>
            <person name="Larsson T."/>
            <person name="Lv J."/>
            <person name="Arendt D."/>
            <person name="Savage R."/>
            <person name="Osoegawa K."/>
            <person name="de Jong P."/>
            <person name="Lindberg D.R."/>
            <person name="Seaver E.C."/>
            <person name="Weisblat D.A."/>
            <person name="Putnam N.H."/>
            <person name="Grigoriev I.V."/>
            <person name="Rokhsar D.S."/>
        </authorList>
    </citation>
    <scope>NUCLEOTIDE SEQUENCE</scope>
    <source>
        <strain evidence="12">I ESC-2004</strain>
    </source>
</reference>
<dbReference type="HOGENOM" id="CLU_419346_0_0_1"/>
<keyword evidence="6" id="KW-1133">Transmembrane helix</keyword>
<dbReference type="PANTHER" id="PTHR12369">
    <property type="entry name" value="CHONDROITIN SYNTHASE"/>
    <property type="match status" value="1"/>
</dbReference>
<dbReference type="EMBL" id="AMQN01012294">
    <property type="status" value="NOT_ANNOTATED_CDS"/>
    <property type="molecule type" value="Genomic_DNA"/>
</dbReference>
<dbReference type="AlphaFoldDB" id="R7TL82"/>
<gene>
    <name evidence="10" type="ORF">CAPTEDRAFT_218193</name>
</gene>
<evidence type="ECO:0000256" key="7">
    <source>
        <dbReference type="ARBA" id="ARBA00023034"/>
    </source>
</evidence>
<evidence type="ECO:0000256" key="1">
    <source>
        <dbReference type="ARBA" id="ARBA00004447"/>
    </source>
</evidence>
<proteinExistence type="inferred from homology"/>
<evidence type="ECO:0000256" key="2">
    <source>
        <dbReference type="ARBA" id="ARBA00009239"/>
    </source>
</evidence>
<comment type="similarity">
    <text evidence="2 9">Belongs to the chondroitin N-acetylgalactosaminyltransferase family.</text>
</comment>
<dbReference type="STRING" id="283909.R7TL82"/>
<name>R7TL82_CAPTE</name>
<organism evidence="10">
    <name type="scientific">Capitella teleta</name>
    <name type="common">Polychaete worm</name>
    <dbReference type="NCBI Taxonomy" id="283909"/>
    <lineage>
        <taxon>Eukaryota</taxon>
        <taxon>Metazoa</taxon>
        <taxon>Spiralia</taxon>
        <taxon>Lophotrochozoa</taxon>
        <taxon>Annelida</taxon>
        <taxon>Polychaeta</taxon>
        <taxon>Sedentaria</taxon>
        <taxon>Scolecida</taxon>
        <taxon>Capitellidae</taxon>
        <taxon>Capitella</taxon>
    </lineage>
</organism>
<keyword evidence="5 9" id="KW-0735">Signal-anchor</keyword>
<keyword evidence="7 9" id="KW-0333">Golgi apparatus</keyword>
<keyword evidence="8" id="KW-0472">Membrane</keyword>
<protein>
    <recommendedName>
        <fullName evidence="9">Hexosyltransferase</fullName>
        <ecNumber evidence="9">2.4.1.-</ecNumber>
    </recommendedName>
</protein>
<dbReference type="EMBL" id="KB309428">
    <property type="protein sequence ID" value="ELT94429.1"/>
    <property type="molecule type" value="Genomic_DNA"/>
</dbReference>
<dbReference type="Proteomes" id="UP000014760">
    <property type="component" value="Unassembled WGS sequence"/>
</dbReference>
<dbReference type="GO" id="GO:0032580">
    <property type="term" value="C:Golgi cisterna membrane"/>
    <property type="evidence" value="ECO:0007669"/>
    <property type="project" value="UniProtKB-SubCell"/>
</dbReference>
<dbReference type="InterPro" id="IPR008428">
    <property type="entry name" value="Chond_GalNAc"/>
</dbReference>
<evidence type="ECO:0000256" key="3">
    <source>
        <dbReference type="ARBA" id="ARBA00022679"/>
    </source>
</evidence>
<evidence type="ECO:0000313" key="12">
    <source>
        <dbReference type="Proteomes" id="UP000014760"/>
    </source>
</evidence>
<keyword evidence="4" id="KW-0812">Transmembrane</keyword>
<evidence type="ECO:0000313" key="11">
    <source>
        <dbReference type="EnsemblMetazoa" id="CapteP218193"/>
    </source>
</evidence>
<keyword evidence="3 9" id="KW-0808">Transferase</keyword>
<dbReference type="PANTHER" id="PTHR12369:SF17">
    <property type="entry name" value="CHONDROITIN SULFATE SYNTHASE 1-LIKE"/>
    <property type="match status" value="1"/>
</dbReference>
<evidence type="ECO:0000256" key="9">
    <source>
        <dbReference type="RuleBase" id="RU364016"/>
    </source>
</evidence>
<sequence length="654" mass="75086">MRISLRGVNVSIVAPLSINFSDHLRKQAHTKPPLGEDSASFHLSSLVSLASPSIALWSADQWLRIEFVWSLRVLPQVKGQTADRTGVSQPGSEFQFEERNSAPTHIRGPDPWHIQKTFGVLQQMCSSHIDQFDWFVRAVDDAYIKVDQLLQFLSTLDKKQKVYTGFLTIPFYEVERKALSGAKYCHGGLCPHLSTCRSEYTAMPGDVALAKCIAEKLGIHCQRAQREHELFYHSYEDKSFHLLEDLMEQHASLTLHPVKQPWLMNALHHRYTNGVITHLTAKLRDLIAAKYGITESMRQDSNVTDFTTDDFGFQGDDLALNEHPVTMFTSKNHVMRSDACTPVSPTDPHTRREIDEVIRMANTSSLMGDFLTCPHLVSGYSQPSARGTSYEIQLLCSPLGKPFHKIATSVTLHRKLNEPRLMKVRKVSTPARMVFVVSAKLDDEDLMSFMLLLRDLIGDDPDLYAVYVVLEHAKKFSKYKQKHPQNINDYSSVDLEAWYRSKNINLQTYNLFNFVNRTMTYHTVFMDIQKRYDKSVVLLTTVNVHFDKEFLARCRALVRPHRRAYRPYPGRNIFPRYTSGLYPTQEAFNVMWRDAERPMCVHSDDVYLLLDDPMLALRYKSAKIPGPFSRTDPKKFRRKAIRVISAYDPGVQMD</sequence>
<reference evidence="11" key="3">
    <citation type="submission" date="2015-06" db="UniProtKB">
        <authorList>
            <consortium name="EnsemblMetazoa"/>
        </authorList>
    </citation>
    <scope>IDENTIFICATION</scope>
</reference>
<dbReference type="InterPro" id="IPR051227">
    <property type="entry name" value="CS_glycosyltransferase"/>
</dbReference>
<dbReference type="OrthoDB" id="6135379at2759"/>
<comment type="subcellular location">
    <subcellularLocation>
        <location evidence="1 9">Golgi apparatus</location>
        <location evidence="1 9">Golgi stack membrane</location>
        <topology evidence="1 9">Single-pass type II membrane protein</topology>
    </subcellularLocation>
</comment>
<dbReference type="GO" id="GO:0047238">
    <property type="term" value="F:glucuronosyl-N-acetylgalactosaminyl-proteoglycan 4-beta-N-acetylgalactosaminyltransferase activity"/>
    <property type="evidence" value="ECO:0007669"/>
    <property type="project" value="TreeGrafter"/>
</dbReference>
<reference evidence="10 12" key="2">
    <citation type="journal article" date="2013" name="Nature">
        <title>Insights into bilaterian evolution from three spiralian genomes.</title>
        <authorList>
            <person name="Simakov O."/>
            <person name="Marletaz F."/>
            <person name="Cho S.J."/>
            <person name="Edsinger-Gonzales E."/>
            <person name="Havlak P."/>
            <person name="Hellsten U."/>
            <person name="Kuo D.H."/>
            <person name="Larsson T."/>
            <person name="Lv J."/>
            <person name="Arendt D."/>
            <person name="Savage R."/>
            <person name="Osoegawa K."/>
            <person name="de Jong P."/>
            <person name="Grimwood J."/>
            <person name="Chapman J.A."/>
            <person name="Shapiro H."/>
            <person name="Aerts A."/>
            <person name="Otillar R.P."/>
            <person name="Terry A.Y."/>
            <person name="Boore J.L."/>
            <person name="Grigoriev I.V."/>
            <person name="Lindberg D.R."/>
            <person name="Seaver E.C."/>
            <person name="Weisblat D.A."/>
            <person name="Putnam N.H."/>
            <person name="Rokhsar D.S."/>
        </authorList>
    </citation>
    <scope>NUCLEOTIDE SEQUENCE</scope>
    <source>
        <strain evidence="10 12">I ESC-2004</strain>
    </source>
</reference>
<dbReference type="EC" id="2.4.1.-" evidence="9"/>
<evidence type="ECO:0000256" key="8">
    <source>
        <dbReference type="ARBA" id="ARBA00023136"/>
    </source>
</evidence>
<evidence type="ECO:0000256" key="6">
    <source>
        <dbReference type="ARBA" id="ARBA00022989"/>
    </source>
</evidence>
<dbReference type="EnsemblMetazoa" id="CapteT218193">
    <property type="protein sequence ID" value="CapteP218193"/>
    <property type="gene ID" value="CapteG218193"/>
</dbReference>
<dbReference type="EMBL" id="AMQN01012295">
    <property type="status" value="NOT_ANNOTATED_CDS"/>
    <property type="molecule type" value="Genomic_DNA"/>
</dbReference>